<comment type="similarity">
    <text evidence="3">Belongs to the HAD-like hydrolase superfamily. CbbY/CbbZ/Gph/YieH family.</text>
</comment>
<comment type="catalytic activity">
    <reaction evidence="1">
        <text>2-phosphoglycolate + H2O = glycolate + phosphate</text>
        <dbReference type="Rhea" id="RHEA:14369"/>
        <dbReference type="ChEBI" id="CHEBI:15377"/>
        <dbReference type="ChEBI" id="CHEBI:29805"/>
        <dbReference type="ChEBI" id="CHEBI:43474"/>
        <dbReference type="ChEBI" id="CHEBI:58033"/>
        <dbReference type="EC" id="3.1.3.18"/>
    </reaction>
</comment>
<dbReference type="AlphaFoldDB" id="A0A0D2G887"/>
<dbReference type="InterPro" id="IPR023198">
    <property type="entry name" value="PGP-like_dom2"/>
</dbReference>
<dbReference type="InterPro" id="IPR036412">
    <property type="entry name" value="HAD-like_sf"/>
</dbReference>
<dbReference type="InterPro" id="IPR006439">
    <property type="entry name" value="HAD-SF_hydro_IA"/>
</dbReference>
<gene>
    <name evidence="5" type="ORF">X474_26100</name>
</gene>
<dbReference type="PANTHER" id="PTHR43434">
    <property type="entry name" value="PHOSPHOGLYCOLATE PHOSPHATASE"/>
    <property type="match status" value="1"/>
</dbReference>
<dbReference type="Proteomes" id="UP000032233">
    <property type="component" value="Unassembled WGS sequence"/>
</dbReference>
<dbReference type="SFLD" id="SFLDS00003">
    <property type="entry name" value="Haloacid_Dehalogenase"/>
    <property type="match status" value="1"/>
</dbReference>
<dbReference type="EMBL" id="AZAC01000067">
    <property type="protein sequence ID" value="KIX11167.1"/>
    <property type="molecule type" value="Genomic_DNA"/>
</dbReference>
<dbReference type="PANTHER" id="PTHR43434:SF1">
    <property type="entry name" value="PHOSPHOGLYCOLATE PHOSPHATASE"/>
    <property type="match status" value="1"/>
</dbReference>
<evidence type="ECO:0000256" key="2">
    <source>
        <dbReference type="ARBA" id="ARBA00004818"/>
    </source>
</evidence>
<evidence type="ECO:0000313" key="5">
    <source>
        <dbReference type="EMBL" id="KIX11167.1"/>
    </source>
</evidence>
<dbReference type="SFLD" id="SFLDG01129">
    <property type="entry name" value="C1.5:_HAD__Beta-PGM__Phosphata"/>
    <property type="match status" value="1"/>
</dbReference>
<name>A0A0D2G887_9BACT</name>
<dbReference type="SUPFAM" id="SSF56784">
    <property type="entry name" value="HAD-like"/>
    <property type="match status" value="1"/>
</dbReference>
<dbReference type="OrthoDB" id="9793014at2"/>
<protein>
    <recommendedName>
        <fullName evidence="4">phosphoglycolate phosphatase</fullName>
        <ecNumber evidence="4">3.1.3.18</ecNumber>
    </recommendedName>
</protein>
<accession>A0A0D2G887</accession>
<dbReference type="NCBIfam" id="TIGR01549">
    <property type="entry name" value="HAD-SF-IA-v1"/>
    <property type="match status" value="1"/>
</dbReference>
<evidence type="ECO:0000256" key="4">
    <source>
        <dbReference type="ARBA" id="ARBA00013078"/>
    </source>
</evidence>
<evidence type="ECO:0000256" key="3">
    <source>
        <dbReference type="ARBA" id="ARBA00006171"/>
    </source>
</evidence>
<keyword evidence="6" id="KW-1185">Reference proteome</keyword>
<dbReference type="GO" id="GO:0006281">
    <property type="term" value="P:DNA repair"/>
    <property type="evidence" value="ECO:0007669"/>
    <property type="project" value="TreeGrafter"/>
</dbReference>
<sequence>MPFSGIKVVIFDCDGVLIHSFNSTCYYFNRIREEVGLPPMNREQQEYAFIHSVEETLDWFIPTELRGKAAQSKRGITAQDLVPRLTLEPGITELLATLKNKGTAMAVDTNGGHEAREILESLGILDYFRMVVTADDVARPKPFSDGVDHILTTLEATREQAVFIGDSKVDERTAAESGLTFWAYDNPELSAEKYIEDFHALKTQLEQAAC</sequence>
<reference evidence="5 6" key="1">
    <citation type="submission" date="2013-11" db="EMBL/GenBank/DDBJ databases">
        <title>Metagenomic analysis of a methanogenic consortium involved in long chain n-alkane degradation.</title>
        <authorList>
            <person name="Davidova I.A."/>
            <person name="Callaghan A.V."/>
            <person name="Wawrik B."/>
            <person name="Pruitt S."/>
            <person name="Marks C."/>
            <person name="Duncan K.E."/>
            <person name="Suflita J.M."/>
        </authorList>
    </citation>
    <scope>NUCLEOTIDE SEQUENCE [LARGE SCALE GENOMIC DNA]</scope>
    <source>
        <strain evidence="5 6">SPR</strain>
    </source>
</reference>
<organism evidence="5 6">
    <name type="scientific">Dethiosulfatarculus sandiegensis</name>
    <dbReference type="NCBI Taxonomy" id="1429043"/>
    <lineage>
        <taxon>Bacteria</taxon>
        <taxon>Pseudomonadati</taxon>
        <taxon>Thermodesulfobacteriota</taxon>
        <taxon>Desulfarculia</taxon>
        <taxon>Desulfarculales</taxon>
        <taxon>Desulfarculaceae</taxon>
        <taxon>Dethiosulfatarculus</taxon>
    </lineage>
</organism>
<comment type="caution">
    <text evidence="5">The sequence shown here is derived from an EMBL/GenBank/DDBJ whole genome shotgun (WGS) entry which is preliminary data.</text>
</comment>
<dbReference type="Pfam" id="PF13419">
    <property type="entry name" value="HAD_2"/>
    <property type="match status" value="1"/>
</dbReference>
<dbReference type="STRING" id="1429043.X474_26100"/>
<dbReference type="InterPro" id="IPR023214">
    <property type="entry name" value="HAD_sf"/>
</dbReference>
<dbReference type="GO" id="GO:0008967">
    <property type="term" value="F:phosphoglycolate phosphatase activity"/>
    <property type="evidence" value="ECO:0007669"/>
    <property type="project" value="UniProtKB-EC"/>
</dbReference>
<dbReference type="InParanoid" id="A0A0D2G887"/>
<dbReference type="GO" id="GO:0005829">
    <property type="term" value="C:cytosol"/>
    <property type="evidence" value="ECO:0007669"/>
    <property type="project" value="TreeGrafter"/>
</dbReference>
<dbReference type="Gene3D" id="3.40.50.1000">
    <property type="entry name" value="HAD superfamily/HAD-like"/>
    <property type="match status" value="1"/>
</dbReference>
<dbReference type="InterPro" id="IPR050155">
    <property type="entry name" value="HAD-like_hydrolase_sf"/>
</dbReference>
<dbReference type="InterPro" id="IPR041492">
    <property type="entry name" value="HAD_2"/>
</dbReference>
<dbReference type="RefSeq" id="WP_044352435.1">
    <property type="nucleotide sequence ID" value="NZ_AZAC01000067.1"/>
</dbReference>
<proteinExistence type="inferred from homology"/>
<evidence type="ECO:0000256" key="1">
    <source>
        <dbReference type="ARBA" id="ARBA00000830"/>
    </source>
</evidence>
<dbReference type="Gene3D" id="1.10.150.240">
    <property type="entry name" value="Putative phosphatase, domain 2"/>
    <property type="match status" value="1"/>
</dbReference>
<comment type="pathway">
    <text evidence="2">Organic acid metabolism; glycolate biosynthesis; glycolate from 2-phosphoglycolate: step 1/1.</text>
</comment>
<evidence type="ECO:0000313" key="6">
    <source>
        <dbReference type="Proteomes" id="UP000032233"/>
    </source>
</evidence>
<dbReference type="EC" id="3.1.3.18" evidence="4"/>